<keyword evidence="3" id="KW-1185">Reference proteome</keyword>
<dbReference type="Gene3D" id="3.40.33.10">
    <property type="entry name" value="CAP"/>
    <property type="match status" value="1"/>
</dbReference>
<dbReference type="AlphaFoldDB" id="A0A667XZK6"/>
<reference evidence="2" key="2">
    <citation type="submission" date="2025-08" db="UniProtKB">
        <authorList>
            <consortium name="Ensembl"/>
        </authorList>
    </citation>
    <scope>IDENTIFICATION</scope>
</reference>
<dbReference type="GeneTree" id="ENSGT00940000165492"/>
<dbReference type="FunCoup" id="A0A667XZK6">
    <property type="interactions" value="1"/>
</dbReference>
<evidence type="ECO:0000259" key="1">
    <source>
        <dbReference type="SMART" id="SM00198"/>
    </source>
</evidence>
<feature type="domain" description="SCP" evidence="1">
    <location>
        <begin position="11"/>
        <end position="143"/>
    </location>
</feature>
<dbReference type="InterPro" id="IPR018244">
    <property type="entry name" value="Allrgn_V5/Tpx1_CS"/>
</dbReference>
<organism evidence="2 3">
    <name type="scientific">Myripristis murdjan</name>
    <name type="common">pinecone soldierfish</name>
    <dbReference type="NCBI Taxonomy" id="586833"/>
    <lineage>
        <taxon>Eukaryota</taxon>
        <taxon>Metazoa</taxon>
        <taxon>Chordata</taxon>
        <taxon>Craniata</taxon>
        <taxon>Vertebrata</taxon>
        <taxon>Euteleostomi</taxon>
        <taxon>Actinopterygii</taxon>
        <taxon>Neopterygii</taxon>
        <taxon>Teleostei</taxon>
        <taxon>Neoteleostei</taxon>
        <taxon>Acanthomorphata</taxon>
        <taxon>Holocentriformes</taxon>
        <taxon>Holocentridae</taxon>
        <taxon>Myripristis</taxon>
    </lineage>
</organism>
<dbReference type="InParanoid" id="A0A667XZK6"/>
<dbReference type="PANTHER" id="PTHR10334">
    <property type="entry name" value="CYSTEINE-RICH SECRETORY PROTEIN-RELATED"/>
    <property type="match status" value="1"/>
</dbReference>
<proteinExistence type="predicted"/>
<reference evidence="2" key="3">
    <citation type="submission" date="2025-09" db="UniProtKB">
        <authorList>
            <consortium name="Ensembl"/>
        </authorList>
    </citation>
    <scope>IDENTIFICATION</scope>
</reference>
<dbReference type="CDD" id="cd05382">
    <property type="entry name" value="CAP_GAPR1-like"/>
    <property type="match status" value="1"/>
</dbReference>
<dbReference type="Pfam" id="PF00188">
    <property type="entry name" value="CAP"/>
    <property type="match status" value="1"/>
</dbReference>
<evidence type="ECO:0000313" key="3">
    <source>
        <dbReference type="Proteomes" id="UP000472263"/>
    </source>
</evidence>
<dbReference type="SUPFAM" id="SSF55797">
    <property type="entry name" value="PR-1-like"/>
    <property type="match status" value="1"/>
</dbReference>
<dbReference type="Proteomes" id="UP000472263">
    <property type="component" value="Chromosome 9"/>
</dbReference>
<dbReference type="InterPro" id="IPR034113">
    <property type="entry name" value="SCP_GAPR1-like"/>
</dbReference>
<dbReference type="InterPro" id="IPR001283">
    <property type="entry name" value="CRISP-related"/>
</dbReference>
<name>A0A667XZK6_9TELE</name>
<evidence type="ECO:0000313" key="2">
    <source>
        <dbReference type="Ensembl" id="ENSMMDP00005019708.1"/>
    </source>
</evidence>
<accession>A0A667XZK6</accession>
<dbReference type="InterPro" id="IPR035940">
    <property type="entry name" value="CAP_sf"/>
</dbReference>
<dbReference type="FunFam" id="3.40.33.10:FF:000002">
    <property type="entry name" value="Golgi-associated plant pathogenesis-related protein 1"/>
    <property type="match status" value="1"/>
</dbReference>
<reference evidence="2" key="1">
    <citation type="submission" date="2019-06" db="EMBL/GenBank/DDBJ databases">
        <authorList>
            <consortium name="Wellcome Sanger Institute Data Sharing"/>
        </authorList>
    </citation>
    <scope>NUCLEOTIDE SEQUENCE [LARGE SCALE GENOMIC DNA]</scope>
</reference>
<dbReference type="PRINTS" id="PR00837">
    <property type="entry name" value="V5TPXLIKE"/>
</dbReference>
<dbReference type="SMART" id="SM00198">
    <property type="entry name" value="SCP"/>
    <property type="match status" value="1"/>
</dbReference>
<dbReference type="GO" id="GO:0005576">
    <property type="term" value="C:extracellular region"/>
    <property type="evidence" value="ECO:0007669"/>
    <property type="project" value="InterPro"/>
</dbReference>
<dbReference type="PROSITE" id="PS01009">
    <property type="entry name" value="CRISP_1"/>
    <property type="match status" value="1"/>
</dbReference>
<dbReference type="InterPro" id="IPR014044">
    <property type="entry name" value="CAP_dom"/>
</dbReference>
<dbReference type="Ensembl" id="ENSMMDT00005020175.1">
    <property type="protein sequence ID" value="ENSMMDP00005019708.1"/>
    <property type="gene ID" value="ENSMMDG00005009691.1"/>
</dbReference>
<protein>
    <recommendedName>
        <fullName evidence="1">SCP domain-containing protein</fullName>
    </recommendedName>
</protein>
<sequence>MIIFFSPTDASFKQEFLDTHNAYRRTHQAPPLTFSDDLNTTAQKWADHLLSIKKLQHSNGNVGENIYYASSSAPMRLTGKEAVDSWYSEIKKYNWNSPGFNYQTGHFTQVVWEGSTELGVGLATDGYMTFVVGQYLPAGNMQGQFEQNVHKEGNI</sequence>